<dbReference type="OrthoDB" id="372487at2759"/>
<dbReference type="SUPFAM" id="SSF49354">
    <property type="entry name" value="PapD-like"/>
    <property type="match status" value="1"/>
</dbReference>
<evidence type="ECO:0000256" key="2">
    <source>
        <dbReference type="ARBA" id="ARBA00022722"/>
    </source>
</evidence>
<dbReference type="Gene3D" id="3.40.50.12390">
    <property type="match status" value="2"/>
</dbReference>
<feature type="compositionally biased region" description="Basic and acidic residues" evidence="6">
    <location>
        <begin position="1118"/>
        <end position="1138"/>
    </location>
</feature>
<dbReference type="EMBL" id="SZYD01000002">
    <property type="protein sequence ID" value="KAD7117562.1"/>
    <property type="molecule type" value="Genomic_DNA"/>
</dbReference>
<comment type="similarity">
    <text evidence="1">Belongs to the VAMP-associated protein (VAP) (TC 9.B.17) family.</text>
</comment>
<dbReference type="Gene3D" id="2.60.40.10">
    <property type="entry name" value="Immunoglobulins"/>
    <property type="match status" value="1"/>
</dbReference>
<evidence type="ECO:0000256" key="3">
    <source>
        <dbReference type="ARBA" id="ARBA00022801"/>
    </source>
</evidence>
<dbReference type="GO" id="GO:0000956">
    <property type="term" value="P:nuclear-transcribed mRNA catabolic process"/>
    <property type="evidence" value="ECO:0007669"/>
    <property type="project" value="TreeGrafter"/>
</dbReference>
<feature type="region of interest" description="Disordered" evidence="6">
    <location>
        <begin position="726"/>
        <end position="754"/>
    </location>
</feature>
<feature type="transmembrane region" description="Helical" evidence="7">
    <location>
        <begin position="1683"/>
        <end position="1702"/>
    </location>
</feature>
<feature type="region of interest" description="Disordered" evidence="6">
    <location>
        <begin position="1115"/>
        <end position="1138"/>
    </location>
</feature>
<feature type="transmembrane region" description="Helical" evidence="7">
    <location>
        <begin position="1347"/>
        <end position="1371"/>
    </location>
</feature>
<dbReference type="Pfam" id="PF03159">
    <property type="entry name" value="XRN_N"/>
    <property type="match status" value="1"/>
</dbReference>
<name>A0A5N6PW14_9ASTR</name>
<feature type="region of interest" description="Disordered" evidence="6">
    <location>
        <begin position="1260"/>
        <end position="1301"/>
    </location>
</feature>
<feature type="domain" description="MSP" evidence="8">
    <location>
        <begin position="1405"/>
        <end position="1525"/>
    </location>
</feature>
<dbReference type="PANTHER" id="PTHR12341">
    <property type="entry name" value="5'-&gt;3' EXORIBONUCLEASE"/>
    <property type="match status" value="1"/>
</dbReference>
<feature type="compositionally biased region" description="Basic residues" evidence="6">
    <location>
        <begin position="1265"/>
        <end position="1278"/>
    </location>
</feature>
<feature type="compositionally biased region" description="Polar residues" evidence="6">
    <location>
        <begin position="726"/>
        <end position="735"/>
    </location>
</feature>
<accession>A0A5N6PW14</accession>
<dbReference type="CDD" id="cd18673">
    <property type="entry name" value="PIN_XRN1-2-like"/>
    <property type="match status" value="1"/>
</dbReference>
<feature type="region of interest" description="Disordered" evidence="6">
    <location>
        <begin position="1560"/>
        <end position="1585"/>
    </location>
</feature>
<dbReference type="GO" id="GO:0004534">
    <property type="term" value="F:5'-3' RNA exonuclease activity"/>
    <property type="evidence" value="ECO:0007669"/>
    <property type="project" value="TreeGrafter"/>
</dbReference>
<dbReference type="PROSITE" id="PS50202">
    <property type="entry name" value="MSP"/>
    <property type="match status" value="1"/>
</dbReference>
<dbReference type="InterPro" id="IPR004859">
    <property type="entry name" value="Xrn1_N"/>
</dbReference>
<dbReference type="InterPro" id="IPR041412">
    <property type="entry name" value="Xrn1_helical"/>
</dbReference>
<feature type="coiled-coil region" evidence="5">
    <location>
        <begin position="1627"/>
        <end position="1661"/>
    </location>
</feature>
<proteinExistence type="inferred from homology"/>
<keyword evidence="10" id="KW-1185">Reference proteome</keyword>
<keyword evidence="7" id="KW-0472">Membrane</keyword>
<evidence type="ECO:0000313" key="9">
    <source>
        <dbReference type="EMBL" id="KAD7117562.1"/>
    </source>
</evidence>
<sequence>MGIPRFYRWLTKTYPDTLCSVVEDDSCFPPNSSKPNPNGVEFDNLYIDMNGIIHTCFHPEGLPSPPSYDDIFNFISLYIDKVFSIVRPRKLLYLAVDGVAPRAKMNHQRIRRFKAARLARKSCKVKDKIKMDSNVITPGTEFMDLLSCALKFYVQWRVNGDPGWRGIKVILSDSTVVGEGEYKIMSYIRSQRNLPGYDPNTRHCLHGMDADLIMLSLATHEIHVSILREVITYTKKRPGSYSVCMRNLIINQKFEFFNIWVLRECLERDLLPNVEGADLDRVIDDFVFMCFFVGNDFLASLPSLSIFKVGIPLLMMVYQQEFVKMGYLTNAPEVNLKSMEHFLQVLSSHLKSRFMKDSQSYHKCLNWNFHNTQVGQLKIVDLDITRAPDTNPDGGFESTTSEAKTPDSDMELTHYTMNFNCKSDDVDRIKRHAVFKYTEGVCWIMHYYYQQVPSWQWFYPYHYAPLASDFVGLDKLDINFTLGQPFKPLDQLLAVLPAASAQALPLFYRELMTRESSPILDFYPEGQLFTLGVSKLPFIDESRLLSEIAKVEHTLTDEEKLRNRSGRDMLYVHASLPLATMIKDLPSSDSSSEVEIKIRPDLSNGMNGFLCISDKPVFPSSIPSPLVNKPAIQMNRAKSVDYKCPSYAHIPKLLNGVKMPPRILGCHILPISNVSEFQRPTKKKKQWGQQNVINGTSDAKFVVKWSRNHLIGGKLTNQIVGQQQMKTGNGGVSNETQRDETQVKGTKGEVPQEVKNSVEEPTIYEKPLTGVYRRHESVGGEPNQKPEMEKLEGQQVDLLDPEVKHTVKSVENVEKSTICEKPVTGDGQLESLGGEPIRKLKKKKKKLETLQVDLVDTRVEADKTVVNSVEESTIATKSSDNHQEHSVALEHKNTMHVKDETTLINGEAGENKMELVITNVDVGDKNLTKNKFEEPTIYEKPLTGWYRRHESVGGDPNLKPEKEKLEGQQVDLLDPEVKHMVKSVEKSTICEKPVTGGDGQLESLGGEPIRKRKKKKKKLETLQVDLVDTVVEADKNVVNSVEESTIGTKSSDNHQEYSVELEHKNTIHVKDETTLINGEAGENKMELVVTNVDVGDKNLTKNKFEPTIYEKPLTGGYRRHESVGGDPNRKPEKEKLEGEQVDLLDPEVKHTVKSVENVEKSTICEKPVTGGDGQLESLGGEPIRKLKKKKKKLETLQVDKNVVNSVEESTIGTKSSDNHQEHSVALEHKNTIHVKGETTLINEEAGENKMEPVVTNVEVGDKNQTKKKHGQAGVKKTKKAIENDSRASEKESDILPNSSGQEKGTSFCYGAFPIRDIFAKVRFHVTFGIYFQKRKGFSMSRTQGGSMIQVILLFILFQSIAYCIAVIKCLLSVIINSIRKNIESIGWEYQFCFILLLNEKMKQDLLEILPQELEFIFELKKQSSCSVQLINKTNDHVAFKIKTTTPKKYCVRPNTGVIDPNALCDFTVTMQAPKVAPLDMICRDKFLVQSTIVPEGTKEEDVTSNMFAKEEGKNVDEKRLRVIFVSPPDSSELLPINEPSKPVHDNGSRELKDDIVQKDSSRVDEGMEVSKGNGEHAEATRKEETFKRTETVKRIEEPLKRSQEYVKRNEELMQVNDTEELILTKGVEEMKLKVKELESKLTEAKATILHLTEEIRSATHEKHILQGDVDLLRSKRHMDQTGFPLLFVFMVSLVSLYLGYLLHS</sequence>
<dbReference type="GO" id="GO:0005783">
    <property type="term" value="C:endoplasmic reticulum"/>
    <property type="evidence" value="ECO:0007669"/>
    <property type="project" value="UniProtKB-ARBA"/>
</dbReference>
<dbReference type="InterPro" id="IPR000535">
    <property type="entry name" value="MSP_dom"/>
</dbReference>
<organism evidence="9 10">
    <name type="scientific">Mikania micrantha</name>
    <name type="common">bitter vine</name>
    <dbReference type="NCBI Taxonomy" id="192012"/>
    <lineage>
        <taxon>Eukaryota</taxon>
        <taxon>Viridiplantae</taxon>
        <taxon>Streptophyta</taxon>
        <taxon>Embryophyta</taxon>
        <taxon>Tracheophyta</taxon>
        <taxon>Spermatophyta</taxon>
        <taxon>Magnoliopsida</taxon>
        <taxon>eudicotyledons</taxon>
        <taxon>Gunneridae</taxon>
        <taxon>Pentapetalae</taxon>
        <taxon>asterids</taxon>
        <taxon>campanulids</taxon>
        <taxon>Asterales</taxon>
        <taxon>Asteraceae</taxon>
        <taxon>Asteroideae</taxon>
        <taxon>Heliantheae alliance</taxon>
        <taxon>Eupatorieae</taxon>
        <taxon>Mikania</taxon>
    </lineage>
</organism>
<reference evidence="9 10" key="1">
    <citation type="submission" date="2019-05" db="EMBL/GenBank/DDBJ databases">
        <title>Mikania micrantha, genome provides insights into the molecular mechanism of rapid growth.</title>
        <authorList>
            <person name="Liu B."/>
        </authorList>
    </citation>
    <scope>NUCLEOTIDE SEQUENCE [LARGE SCALE GENOMIC DNA]</scope>
    <source>
        <strain evidence="9">NLD-2019</strain>
        <tissue evidence="9">Leaf</tissue>
    </source>
</reference>
<feature type="compositionally biased region" description="Basic and acidic residues" evidence="6">
    <location>
        <begin position="1573"/>
        <end position="1585"/>
    </location>
</feature>
<feature type="compositionally biased region" description="Basic and acidic residues" evidence="6">
    <location>
        <begin position="736"/>
        <end position="754"/>
    </location>
</feature>
<dbReference type="InterPro" id="IPR013783">
    <property type="entry name" value="Ig-like_fold"/>
</dbReference>
<evidence type="ECO:0000256" key="7">
    <source>
        <dbReference type="SAM" id="Phobius"/>
    </source>
</evidence>
<dbReference type="Proteomes" id="UP000326396">
    <property type="component" value="Linkage Group LG10"/>
</dbReference>
<keyword evidence="2" id="KW-0540">Nuclease</keyword>
<evidence type="ECO:0000259" key="8">
    <source>
        <dbReference type="PROSITE" id="PS50202"/>
    </source>
</evidence>
<evidence type="ECO:0000256" key="6">
    <source>
        <dbReference type="SAM" id="MobiDB-lite"/>
    </source>
</evidence>
<dbReference type="GO" id="GO:0005634">
    <property type="term" value="C:nucleus"/>
    <property type="evidence" value="ECO:0007669"/>
    <property type="project" value="TreeGrafter"/>
</dbReference>
<evidence type="ECO:0000313" key="10">
    <source>
        <dbReference type="Proteomes" id="UP000326396"/>
    </source>
</evidence>
<keyword evidence="7" id="KW-1133">Transmembrane helix</keyword>
<comment type="caution">
    <text evidence="9">The sequence shown here is derived from an EMBL/GenBank/DDBJ whole genome shotgun (WGS) entry which is preliminary data.</text>
</comment>
<dbReference type="FunFam" id="2.60.40.10:FF:000813">
    <property type="entry name" value="Vesicle-associated protein 1-1"/>
    <property type="match status" value="1"/>
</dbReference>
<protein>
    <recommendedName>
        <fullName evidence="8">MSP domain-containing protein</fullName>
    </recommendedName>
</protein>
<keyword evidence="7" id="KW-0812">Transmembrane</keyword>
<keyword evidence="5" id="KW-0175">Coiled coil</keyword>
<gene>
    <name evidence="9" type="ORF">E3N88_04830</name>
</gene>
<dbReference type="InterPro" id="IPR027073">
    <property type="entry name" value="5_3_exoribonuclease"/>
</dbReference>
<dbReference type="Gene3D" id="1.25.40.1050">
    <property type="match status" value="1"/>
</dbReference>
<dbReference type="PANTHER" id="PTHR12341:SF53">
    <property type="entry name" value="5'-3' EXORIBONUCLEASE"/>
    <property type="match status" value="1"/>
</dbReference>
<evidence type="ECO:0000256" key="4">
    <source>
        <dbReference type="ARBA" id="ARBA00022839"/>
    </source>
</evidence>
<evidence type="ECO:0000256" key="5">
    <source>
        <dbReference type="SAM" id="Coils"/>
    </source>
</evidence>
<dbReference type="GO" id="GO:0003723">
    <property type="term" value="F:RNA binding"/>
    <property type="evidence" value="ECO:0007669"/>
    <property type="project" value="TreeGrafter"/>
</dbReference>
<keyword evidence="3" id="KW-0378">Hydrolase</keyword>
<keyword evidence="4" id="KW-0269">Exonuclease</keyword>
<dbReference type="Pfam" id="PF17846">
    <property type="entry name" value="XRN_M"/>
    <property type="match status" value="2"/>
</dbReference>
<dbReference type="InterPro" id="IPR008962">
    <property type="entry name" value="PapD-like_sf"/>
</dbReference>
<dbReference type="Pfam" id="PF00635">
    <property type="entry name" value="Motile_Sperm"/>
    <property type="match status" value="1"/>
</dbReference>
<feature type="compositionally biased region" description="Basic and acidic residues" evidence="6">
    <location>
        <begin position="1279"/>
        <end position="1293"/>
    </location>
</feature>
<evidence type="ECO:0000256" key="1">
    <source>
        <dbReference type="ARBA" id="ARBA00008932"/>
    </source>
</evidence>